<dbReference type="Proteomes" id="UP000593842">
    <property type="component" value="Chromosome"/>
</dbReference>
<feature type="transmembrane region" description="Helical" evidence="1">
    <location>
        <begin position="25"/>
        <end position="48"/>
    </location>
</feature>
<keyword evidence="1" id="KW-0472">Membrane</keyword>
<name>A0A7I8DXK8_9FIRM</name>
<dbReference type="KEGG" id="fit:Fi14EGH31_10840"/>
<evidence type="ECO:0000313" key="2">
    <source>
        <dbReference type="EMBL" id="BCL57372.1"/>
    </source>
</evidence>
<evidence type="ECO:0000256" key="1">
    <source>
        <dbReference type="SAM" id="Phobius"/>
    </source>
</evidence>
<dbReference type="EMBL" id="AP024085">
    <property type="protein sequence ID" value="BCL57372.1"/>
    <property type="molecule type" value="Genomic_DNA"/>
</dbReference>
<accession>A0A7I8DXK8</accession>
<sequence>MVKYFKEKMVNDMKRKAIYKLSFKAYLKAMMIFIVFIMICSISFFFYIKKDIENESVNKVVANTEKQTESLKQYIDIQY</sequence>
<evidence type="ECO:0000313" key="3">
    <source>
        <dbReference type="Proteomes" id="UP000593842"/>
    </source>
</evidence>
<gene>
    <name evidence="2" type="ORF">Fi14EGH31_10840</name>
</gene>
<organism evidence="2 3">
    <name type="scientific">Faecalibacillus intestinalis</name>
    <dbReference type="NCBI Taxonomy" id="1982626"/>
    <lineage>
        <taxon>Bacteria</taxon>
        <taxon>Bacillati</taxon>
        <taxon>Bacillota</taxon>
        <taxon>Erysipelotrichia</taxon>
        <taxon>Erysipelotrichales</taxon>
        <taxon>Coprobacillaceae</taxon>
        <taxon>Faecalibacillus</taxon>
    </lineage>
</organism>
<reference evidence="3" key="1">
    <citation type="submission" date="2020-09" db="EMBL/GenBank/DDBJ databases">
        <title>Complete genome sequencing of Faecalibacillus intestinalis strain 14EGH31.</title>
        <authorList>
            <person name="Sakamoto M."/>
            <person name="Murakami T."/>
            <person name="Mori H."/>
        </authorList>
    </citation>
    <scope>NUCLEOTIDE SEQUENCE [LARGE SCALE GENOMIC DNA]</scope>
    <source>
        <strain evidence="3">14EGH31</strain>
    </source>
</reference>
<proteinExistence type="predicted"/>
<keyword evidence="1" id="KW-0812">Transmembrane</keyword>
<dbReference type="AlphaFoldDB" id="A0A7I8DXK8"/>
<keyword evidence="1" id="KW-1133">Transmembrane helix</keyword>
<protein>
    <submittedName>
        <fullName evidence="2">Uncharacterized protein</fullName>
    </submittedName>
</protein>